<dbReference type="Proteomes" id="UP001144978">
    <property type="component" value="Unassembled WGS sequence"/>
</dbReference>
<comment type="caution">
    <text evidence="1">The sequence shown here is derived from an EMBL/GenBank/DDBJ whole genome shotgun (WGS) entry which is preliminary data.</text>
</comment>
<proteinExistence type="predicted"/>
<name>A0ACC1Q8K9_9APHY</name>
<keyword evidence="2" id="KW-1185">Reference proteome</keyword>
<reference evidence="1" key="1">
    <citation type="submission" date="2022-08" db="EMBL/GenBank/DDBJ databases">
        <title>Genome Sequence of Pycnoporus sanguineus.</title>
        <authorList>
            <person name="Buettner E."/>
        </authorList>
    </citation>
    <scope>NUCLEOTIDE SEQUENCE</scope>
    <source>
        <strain evidence="1">CG-C14</strain>
    </source>
</reference>
<sequence length="409" mass="46714">MILRLVKATCQASTRLGVSGGSAHMPFGAQENWEGGIPDRTHTRLLETSSGRTPADHYRSTAEGSHVDICHAIEYAWLSKRHIRKPDCKGAVEVLIARQIRPIRWRRALFHGLSLKQLSVSLHPSARSSSDDGVYKYPLSLSPDTHISSQNMVDMINPISANDLPHIETSPKRVRVFFGGEYIVDTTDALLVWIKPYYPYYFFKAKDVPHKYLVDAIQTQKHHIYDIVVGDKRAEAAATLYQYDELDGLFQIEFSAMDAWFEEDEEIFVHPKDPYKRVDVLQSSRHIRVEVNGVEVANTTRPRLLFETSLPVRYYIPKADCKLDLLVPSESTTQCPYKGVASYYNVQLPSGELVEDIVWWYRTPQLECAEIKGCAAFYNEKVDIYIDGILQERPETHFFASRRSSRAQV</sequence>
<accession>A0ACC1Q8K9</accession>
<dbReference type="EMBL" id="JANSHE010000211">
    <property type="protein sequence ID" value="KAJ3014439.1"/>
    <property type="molecule type" value="Genomic_DNA"/>
</dbReference>
<protein>
    <submittedName>
        <fullName evidence="1">Uncharacterized protein</fullName>
    </submittedName>
</protein>
<gene>
    <name evidence="1" type="ORF">NUW54_g1311</name>
</gene>
<organism evidence="1 2">
    <name type="scientific">Trametes sanguinea</name>
    <dbReference type="NCBI Taxonomy" id="158606"/>
    <lineage>
        <taxon>Eukaryota</taxon>
        <taxon>Fungi</taxon>
        <taxon>Dikarya</taxon>
        <taxon>Basidiomycota</taxon>
        <taxon>Agaricomycotina</taxon>
        <taxon>Agaricomycetes</taxon>
        <taxon>Polyporales</taxon>
        <taxon>Polyporaceae</taxon>
        <taxon>Trametes</taxon>
    </lineage>
</organism>
<evidence type="ECO:0000313" key="2">
    <source>
        <dbReference type="Proteomes" id="UP001144978"/>
    </source>
</evidence>
<evidence type="ECO:0000313" key="1">
    <source>
        <dbReference type="EMBL" id="KAJ3014439.1"/>
    </source>
</evidence>